<dbReference type="Pfam" id="PF02263">
    <property type="entry name" value="GBP"/>
    <property type="match status" value="1"/>
</dbReference>
<evidence type="ECO:0000313" key="7">
    <source>
        <dbReference type="EnsemblMetazoa" id="XP_037867143.1"/>
    </source>
</evidence>
<dbReference type="Gene3D" id="1.20.58.420">
    <property type="entry name" value="AHSP"/>
    <property type="match status" value="3"/>
</dbReference>
<dbReference type="PROSITE" id="PS51715">
    <property type="entry name" value="G_GB1_RHD3"/>
    <property type="match status" value="1"/>
</dbReference>
<reference evidence="6" key="2">
    <citation type="submission" date="2015-05" db="EMBL/GenBank/DDBJ databases">
        <title>BmGBP can regulate BmNPV replication.</title>
        <authorList>
            <person name="Pan M."/>
            <person name="Dong X."/>
            <person name="Pan C."/>
        </authorList>
    </citation>
    <scope>NUCLEOTIDE SEQUENCE</scope>
    <source>
        <strain evidence="6">P10</strain>
    </source>
</reference>
<dbReference type="PANTHER" id="PTHR10751">
    <property type="entry name" value="GUANYLATE BINDING PROTEIN"/>
    <property type="match status" value="1"/>
</dbReference>
<dbReference type="GO" id="GO:0005525">
    <property type="term" value="F:GTP binding"/>
    <property type="evidence" value="ECO:0007669"/>
    <property type="project" value="UniProtKB-KW"/>
</dbReference>
<dbReference type="InterPro" id="IPR015894">
    <property type="entry name" value="Guanylate-bd_N"/>
</dbReference>
<accession>A0A172QP84</accession>
<dbReference type="AlphaFoldDB" id="A0A172QP84"/>
<evidence type="ECO:0000256" key="2">
    <source>
        <dbReference type="ARBA" id="ARBA00022801"/>
    </source>
</evidence>
<organism evidence="6">
    <name type="scientific">Bombyx mori</name>
    <name type="common">Silk moth</name>
    <dbReference type="NCBI Taxonomy" id="7091"/>
    <lineage>
        <taxon>Eukaryota</taxon>
        <taxon>Metazoa</taxon>
        <taxon>Ecdysozoa</taxon>
        <taxon>Arthropoda</taxon>
        <taxon>Hexapoda</taxon>
        <taxon>Insecta</taxon>
        <taxon>Pterygota</taxon>
        <taxon>Neoptera</taxon>
        <taxon>Endopterygota</taxon>
        <taxon>Lepidoptera</taxon>
        <taxon>Glossata</taxon>
        <taxon>Ditrysia</taxon>
        <taxon>Bombycoidea</taxon>
        <taxon>Bombycidae</taxon>
        <taxon>Bombycinae</taxon>
        <taxon>Bombyx</taxon>
    </lineage>
</organism>
<dbReference type="Gene3D" id="3.40.50.300">
    <property type="entry name" value="P-loop containing nucleotide triphosphate hydrolases"/>
    <property type="match status" value="1"/>
</dbReference>
<sequence length="770" mass="88339">MSSLGEAKGVEVVKVTDDHTYQLNEDALRMILLRDEVKDLPVVVVSVAGVYRGGKSFLLDFFLRYLKAPPSSRDSAAWLGQEDEPLTGFIWRAGCDRQTTGIVLWSEPIVTRFNDQKVAVVLMDTQGTFDNSSTVRDSSTIFALSTLLSSIQIYNLKENIKEDDLQHLHLFTEYGRLACDDDDEAAFQVLMFLVRDWAYPYQHAFGAEGGEELLIKRLQITNNQHAELRELRERIRSCFKSVSCFLMPHPGFVVSEQNFNGQLADIRIEFKEALRDLVPSMFGSRNLVPKKINGHQIKTRDLFDFFKTYVNIYNSEELPTPVTILKATSEVALISAIRDAREQYEKRMEMNAGAKQPSVPDNVLEDQHKRTVLIIRQSFESKKRIGSQKDAKEHIEKLITELEARLQHYLTLNKAKLQKAVVDAKQAYDDAVQKVTKGEPLCLHPLDLDSLHNKAVDAAADLFDNNRRTPDKESDPERISLMKHLEGNIKDLRLKNDYNNKVFISEARKVYETLMQKHVWMGSCVSDELLQNCHRNALKKAIGILKSHRNIPTNHSEDKYISSLQESIVEEFQKFRSANNNANKIAIQEAVYSYNNHMTSAWGPPSSCFHPQDLTKIHETNKALALTEFHNSRNTTADDDGDDDDDGDVNKQKLVELLNRRYSELKEINSASNDMAVADSYREYCRYMDGKCKPSVLSILIVPWLVKVIRRLPDYHKEGKNAAWDYFRSKRRNYSYRSDDSYRTDLESKLEDGFHEYCHPLNALTREFGI</sequence>
<dbReference type="SUPFAM" id="SSF52540">
    <property type="entry name" value="P-loop containing nucleoside triphosphate hydrolases"/>
    <property type="match status" value="1"/>
</dbReference>
<dbReference type="InterPro" id="IPR027417">
    <property type="entry name" value="P-loop_NTPase"/>
</dbReference>
<comment type="similarity">
    <text evidence="4">Belongs to the TRAFAC class dynamin-like GTPase superfamily. GB1/RHD3 GTPase family.</text>
</comment>
<evidence type="ECO:0000256" key="4">
    <source>
        <dbReference type="PROSITE-ProRule" id="PRU01052"/>
    </source>
</evidence>
<keyword evidence="8" id="KW-1185">Reference proteome</keyword>
<evidence type="ECO:0000256" key="3">
    <source>
        <dbReference type="ARBA" id="ARBA00023134"/>
    </source>
</evidence>
<evidence type="ECO:0000256" key="1">
    <source>
        <dbReference type="ARBA" id="ARBA00022741"/>
    </source>
</evidence>
<dbReference type="EnsemblMetazoa" id="XM_038011215.1">
    <property type="protein sequence ID" value="XP_037867143.1"/>
    <property type="gene ID" value="LOC101744356"/>
</dbReference>
<reference evidence="7" key="3">
    <citation type="submission" date="2022-06" db="UniProtKB">
        <authorList>
            <consortium name="EnsemblMetazoa"/>
        </authorList>
    </citation>
    <scope>IDENTIFICATION</scope>
    <source>
        <strain evidence="7">p50T (Dazao)</strain>
    </source>
</reference>
<gene>
    <name evidence="7" type="primary">101744356</name>
</gene>
<keyword evidence="3" id="KW-0342">GTP-binding</keyword>
<evidence type="ECO:0000313" key="8">
    <source>
        <dbReference type="Proteomes" id="UP000005204"/>
    </source>
</evidence>
<dbReference type="GO" id="GO:0003924">
    <property type="term" value="F:GTPase activity"/>
    <property type="evidence" value="ECO:0007669"/>
    <property type="project" value="InterPro"/>
</dbReference>
<dbReference type="InterPro" id="IPR030386">
    <property type="entry name" value="G_GB1_RHD3_dom"/>
</dbReference>
<dbReference type="Proteomes" id="UP000005204">
    <property type="component" value="Unassembled WGS sequence"/>
</dbReference>
<dbReference type="InterPro" id="IPR036543">
    <property type="entry name" value="Guanylate-bd_C_sf"/>
</dbReference>
<dbReference type="SUPFAM" id="SSF48340">
    <property type="entry name" value="Interferon-induced guanylate-binding protein 1 (GBP1), C-terminal domain"/>
    <property type="match status" value="2"/>
</dbReference>
<keyword evidence="2" id="KW-0378">Hydrolase</keyword>
<name>A0A172QP84_BOMMO</name>
<dbReference type="CDD" id="cd01851">
    <property type="entry name" value="GBP"/>
    <property type="match status" value="1"/>
</dbReference>
<dbReference type="EMBL" id="KR819268">
    <property type="protein sequence ID" value="AND99570.1"/>
    <property type="molecule type" value="mRNA"/>
</dbReference>
<proteinExistence type="evidence at transcript level"/>
<evidence type="ECO:0000259" key="5">
    <source>
        <dbReference type="PROSITE" id="PS51715"/>
    </source>
</evidence>
<evidence type="ECO:0000313" key="6">
    <source>
        <dbReference type="EMBL" id="AND99570.1"/>
    </source>
</evidence>
<feature type="domain" description="GB1/RHD3-type G" evidence="5">
    <location>
        <begin position="39"/>
        <end position="286"/>
    </location>
</feature>
<protein>
    <submittedName>
        <fullName evidence="6">GBP</fullName>
    </submittedName>
</protein>
<keyword evidence="1" id="KW-0547">Nucleotide-binding</keyword>
<reference evidence="8" key="1">
    <citation type="journal article" date="2008" name="Insect Biochem. Mol. Biol.">
        <title>The genome of a lepidopteran model insect, the silkworm Bombyx mori.</title>
        <authorList>
            <consortium name="International Silkworm Genome Consortium"/>
        </authorList>
    </citation>
    <scope>NUCLEOTIDE SEQUENCE [LARGE SCALE GENOMIC DNA]</scope>
    <source>
        <strain evidence="8">p50T</strain>
    </source>
</reference>